<dbReference type="PANTHER" id="PTHR43342">
    <property type="entry name" value="NADH-QUINONE OXIDOREDUCTASE, E SUBUNIT"/>
    <property type="match status" value="1"/>
</dbReference>
<sequence>MMKKSDLHVELLDTTRLNQLDSYIETIQDPVGSLINVLHRAQHIFGYIPRELQLYIARKLNIGAAKVNGVVSFYSYFSEEKTGKYLISVCMGTACYVKGAEEIVKTFLRELDVDKHEVTDDELFSVRDVRCVGACGLAPVVTVGEKVYGHVTPDDVAKIIKDFRGDKVC</sequence>
<dbReference type="GO" id="GO:0046872">
    <property type="term" value="F:metal ion binding"/>
    <property type="evidence" value="ECO:0007669"/>
    <property type="project" value="UniProtKB-KW"/>
</dbReference>
<dbReference type="Gene3D" id="3.40.30.10">
    <property type="entry name" value="Glutaredoxin"/>
    <property type="match status" value="1"/>
</dbReference>
<feature type="binding site" evidence="7">
    <location>
        <position position="131"/>
    </location>
    <ligand>
        <name>[2Fe-2S] cluster</name>
        <dbReference type="ChEBI" id="CHEBI:190135"/>
    </ligand>
</feature>
<feature type="binding site" evidence="7">
    <location>
        <position position="90"/>
    </location>
    <ligand>
        <name>[2Fe-2S] cluster</name>
        <dbReference type="ChEBI" id="CHEBI:190135"/>
    </ligand>
</feature>
<evidence type="ECO:0000256" key="3">
    <source>
        <dbReference type="ARBA" id="ARBA00022723"/>
    </source>
</evidence>
<protein>
    <submittedName>
        <fullName evidence="8">NAD(P)H-dependent oxidoreductase subunit E</fullName>
    </submittedName>
</protein>
<evidence type="ECO:0000256" key="7">
    <source>
        <dbReference type="PIRSR" id="PIRSR000216-1"/>
    </source>
</evidence>
<dbReference type="Gene3D" id="1.10.10.1590">
    <property type="entry name" value="NADH-quinone oxidoreductase subunit E"/>
    <property type="match status" value="1"/>
</dbReference>
<dbReference type="InterPro" id="IPR028431">
    <property type="entry name" value="NADP_DH_HndA-like"/>
</dbReference>
<keyword evidence="3 7" id="KW-0479">Metal-binding</keyword>
<dbReference type="InterPro" id="IPR041921">
    <property type="entry name" value="NuoE_N"/>
</dbReference>
<dbReference type="PANTHER" id="PTHR43342:SF2">
    <property type="entry name" value="POTENTIAL NAD-REDUCING HYDROGENASE SUBUNIT"/>
    <property type="match status" value="1"/>
</dbReference>
<dbReference type="InterPro" id="IPR036249">
    <property type="entry name" value="Thioredoxin-like_sf"/>
</dbReference>
<evidence type="ECO:0000313" key="9">
    <source>
        <dbReference type="Proteomes" id="UP000514720"/>
    </source>
</evidence>
<reference evidence="8 9" key="1">
    <citation type="submission" date="2020-02" db="EMBL/GenBank/DDBJ databases">
        <authorList>
            <person name="Zheng R.K."/>
            <person name="Sun C.M."/>
        </authorList>
    </citation>
    <scope>NUCLEOTIDE SEQUENCE [LARGE SCALE GENOMIC DNA]</scope>
    <source>
        <strain evidence="9">zrk13</strain>
    </source>
</reference>
<feature type="binding site" evidence="7">
    <location>
        <position position="95"/>
    </location>
    <ligand>
        <name>[2Fe-2S] cluster</name>
        <dbReference type="ChEBI" id="CHEBI:190135"/>
    </ligand>
</feature>
<comment type="cofactor">
    <cofactor evidence="7">
        <name>[2Fe-2S] cluster</name>
        <dbReference type="ChEBI" id="CHEBI:190135"/>
    </cofactor>
    <text evidence="7">Binds 1 [2Fe-2S] cluster.</text>
</comment>
<dbReference type="PIRSF" id="PIRSF000216">
    <property type="entry name" value="NADH_DH_24kDa"/>
    <property type="match status" value="1"/>
</dbReference>
<organism evidence="8 9">
    <name type="scientific">Candidatus Xianfuyuplasma coldseepsis</name>
    <dbReference type="NCBI Taxonomy" id="2782163"/>
    <lineage>
        <taxon>Bacteria</taxon>
        <taxon>Bacillati</taxon>
        <taxon>Mycoplasmatota</taxon>
        <taxon>Mollicutes</taxon>
        <taxon>Candidatus Izemoplasmatales</taxon>
        <taxon>Candidatus Izemoplasmataceae</taxon>
        <taxon>Candidatus Xianfuyuplasma</taxon>
    </lineage>
</organism>
<dbReference type="InterPro" id="IPR042128">
    <property type="entry name" value="NuoE_dom"/>
</dbReference>
<dbReference type="AlphaFoldDB" id="A0A7L7KPZ8"/>
<name>A0A7L7KPZ8_9MOLU</name>
<comment type="cofactor">
    <cofactor evidence="6">
        <name>[2Fe-2S] cluster</name>
        <dbReference type="ChEBI" id="CHEBI:190135"/>
    </cofactor>
</comment>
<evidence type="ECO:0000256" key="1">
    <source>
        <dbReference type="ARBA" id="ARBA00010643"/>
    </source>
</evidence>
<dbReference type="Pfam" id="PF01257">
    <property type="entry name" value="2Fe-2S_thioredx"/>
    <property type="match status" value="1"/>
</dbReference>
<keyword evidence="9" id="KW-1185">Reference proteome</keyword>
<dbReference type="SUPFAM" id="SSF52833">
    <property type="entry name" value="Thioredoxin-like"/>
    <property type="match status" value="1"/>
</dbReference>
<proteinExistence type="inferred from homology"/>
<evidence type="ECO:0000256" key="5">
    <source>
        <dbReference type="ARBA" id="ARBA00023014"/>
    </source>
</evidence>
<gene>
    <name evidence="8" type="ORF">G4Z02_03165</name>
</gene>
<keyword evidence="2 7" id="KW-0001">2Fe-2S</keyword>
<evidence type="ECO:0000313" key="8">
    <source>
        <dbReference type="EMBL" id="QMS84793.1"/>
    </source>
</evidence>
<keyword evidence="4 7" id="KW-0408">Iron</keyword>
<dbReference type="GO" id="GO:0016491">
    <property type="term" value="F:oxidoreductase activity"/>
    <property type="evidence" value="ECO:0007669"/>
    <property type="project" value="InterPro"/>
</dbReference>
<feature type="binding site" evidence="7">
    <location>
        <position position="135"/>
    </location>
    <ligand>
        <name>[2Fe-2S] cluster</name>
        <dbReference type="ChEBI" id="CHEBI:190135"/>
    </ligand>
</feature>
<dbReference type="Proteomes" id="UP000514720">
    <property type="component" value="Chromosome"/>
</dbReference>
<dbReference type="GO" id="GO:0051537">
    <property type="term" value="F:2 iron, 2 sulfur cluster binding"/>
    <property type="evidence" value="ECO:0007669"/>
    <property type="project" value="UniProtKB-KW"/>
</dbReference>
<accession>A0A7L7KPZ8</accession>
<dbReference type="KEGG" id="xcl:G4Z02_03165"/>
<dbReference type="InterPro" id="IPR002023">
    <property type="entry name" value="NuoE-like"/>
</dbReference>
<dbReference type="EMBL" id="CP048914">
    <property type="protein sequence ID" value="QMS84793.1"/>
    <property type="molecule type" value="Genomic_DNA"/>
</dbReference>
<evidence type="ECO:0000256" key="4">
    <source>
        <dbReference type="ARBA" id="ARBA00023004"/>
    </source>
</evidence>
<evidence type="ECO:0000256" key="6">
    <source>
        <dbReference type="ARBA" id="ARBA00034078"/>
    </source>
</evidence>
<keyword evidence="5 7" id="KW-0411">Iron-sulfur</keyword>
<comment type="similarity">
    <text evidence="1">Belongs to the complex I 24 kDa subunit family.</text>
</comment>
<evidence type="ECO:0000256" key="2">
    <source>
        <dbReference type="ARBA" id="ARBA00022714"/>
    </source>
</evidence>
<dbReference type="CDD" id="cd03064">
    <property type="entry name" value="TRX_Fd_NuoE"/>
    <property type="match status" value="1"/>
</dbReference>